<dbReference type="Pfam" id="PF12706">
    <property type="entry name" value="Lactamase_B_2"/>
    <property type="match status" value="1"/>
</dbReference>
<protein>
    <submittedName>
        <fullName evidence="3">Protein-lysine N-methyltransferase efm4</fullName>
        <ecNumber evidence="3">3.1.4.54</ecNumber>
    </submittedName>
</protein>
<organism evidence="3 4">
    <name type="scientific">Coemansia spiralis</name>
    <dbReference type="NCBI Taxonomy" id="417178"/>
    <lineage>
        <taxon>Eukaryota</taxon>
        <taxon>Fungi</taxon>
        <taxon>Fungi incertae sedis</taxon>
        <taxon>Zoopagomycota</taxon>
        <taxon>Kickxellomycotina</taxon>
        <taxon>Kickxellomycetes</taxon>
        <taxon>Kickxellales</taxon>
        <taxon>Kickxellaceae</taxon>
        <taxon>Coemansia</taxon>
    </lineage>
</organism>
<dbReference type="PIRSF" id="PIRSF038896">
    <property type="entry name" value="NAPE-PLD"/>
    <property type="match status" value="1"/>
</dbReference>
<dbReference type="AlphaFoldDB" id="A0A9W8GJ55"/>
<dbReference type="InterPro" id="IPR001279">
    <property type="entry name" value="Metallo-B-lactamas"/>
</dbReference>
<feature type="compositionally biased region" description="Basic and acidic residues" evidence="1">
    <location>
        <begin position="8"/>
        <end position="22"/>
    </location>
</feature>
<dbReference type="GO" id="GO:0070290">
    <property type="term" value="F:N-acylphosphatidylethanolamine-specific phospholipase D activity"/>
    <property type="evidence" value="ECO:0007669"/>
    <property type="project" value="UniProtKB-EC"/>
</dbReference>
<proteinExistence type="predicted"/>
<sequence length="366" mass="41018">MSVSDEPANERERLRDQLSQDKSHHLKNGRFCNPWPSFVEVPLPKFHHHLLTRDTTPAQQSIAEGRAPPVVPLNRALVDAHTGNLQLTWLGHSSLLIQLDYAKILCDPIFSNRCSPVQWLGPKRYTKAPCQVEDLPKGIDFLVLSHNHHDHMDWDTLRKIAARYPAIQVFAPLGNGPILKAAGFAFVNIMDWWQETSTPMLGKDGHFQYKFSCTPAQHITSRGLFDHNKTLWCSWVIEGPYKRRVFFSGDTAYSSTPGNGAVCPAFRQIGEVYGPIELAALAVGGYGPEEFFCGVNSKPEHAVRIHEDIGAKRSVPIHWGTFMLTSEPVDEPAERFVREMRARGHDDSAFTVLSIGETMTVDSQVG</sequence>
<evidence type="ECO:0000313" key="3">
    <source>
        <dbReference type="EMBL" id="KAJ2689713.1"/>
    </source>
</evidence>
<dbReference type="SUPFAM" id="SSF56281">
    <property type="entry name" value="Metallo-hydrolase/oxidoreductase"/>
    <property type="match status" value="1"/>
</dbReference>
<dbReference type="Gene3D" id="3.60.15.10">
    <property type="entry name" value="Ribonuclease Z/Hydroxyacylglutathione hydrolase-like"/>
    <property type="match status" value="1"/>
</dbReference>
<evidence type="ECO:0000313" key="4">
    <source>
        <dbReference type="Proteomes" id="UP001151516"/>
    </source>
</evidence>
<dbReference type="EC" id="3.1.4.54" evidence="3"/>
<dbReference type="Proteomes" id="UP001151516">
    <property type="component" value="Unassembled WGS sequence"/>
</dbReference>
<accession>A0A9W8GJ55</accession>
<gene>
    <name evidence="3" type="primary">EFM4_1</name>
    <name evidence="3" type="ORF">IWW39_001305</name>
</gene>
<name>A0A9W8GJ55_9FUNG</name>
<comment type="caution">
    <text evidence="3">The sequence shown here is derived from an EMBL/GenBank/DDBJ whole genome shotgun (WGS) entry which is preliminary data.</text>
</comment>
<dbReference type="EMBL" id="JANBTX010000021">
    <property type="protein sequence ID" value="KAJ2689713.1"/>
    <property type="molecule type" value="Genomic_DNA"/>
</dbReference>
<dbReference type="InterPro" id="IPR024884">
    <property type="entry name" value="NAPE-PLD"/>
</dbReference>
<evidence type="ECO:0000259" key="2">
    <source>
        <dbReference type="Pfam" id="PF12706"/>
    </source>
</evidence>
<feature type="region of interest" description="Disordered" evidence="1">
    <location>
        <begin position="1"/>
        <end position="22"/>
    </location>
</feature>
<keyword evidence="4" id="KW-1185">Reference proteome</keyword>
<evidence type="ECO:0000256" key="1">
    <source>
        <dbReference type="SAM" id="MobiDB-lite"/>
    </source>
</evidence>
<keyword evidence="3" id="KW-0378">Hydrolase</keyword>
<feature type="domain" description="Metallo-beta-lactamase" evidence="2">
    <location>
        <begin position="103"/>
        <end position="319"/>
    </location>
</feature>
<reference evidence="3" key="1">
    <citation type="submission" date="2022-07" db="EMBL/GenBank/DDBJ databases">
        <title>Phylogenomic reconstructions and comparative analyses of Kickxellomycotina fungi.</title>
        <authorList>
            <person name="Reynolds N.K."/>
            <person name="Stajich J.E."/>
            <person name="Barry K."/>
            <person name="Grigoriev I.V."/>
            <person name="Crous P."/>
            <person name="Smith M.E."/>
        </authorList>
    </citation>
    <scope>NUCLEOTIDE SEQUENCE</scope>
    <source>
        <strain evidence="3">CBS 109367</strain>
    </source>
</reference>
<dbReference type="InterPro" id="IPR036866">
    <property type="entry name" value="RibonucZ/Hydroxyglut_hydro"/>
</dbReference>
<dbReference type="GO" id="GO:0005737">
    <property type="term" value="C:cytoplasm"/>
    <property type="evidence" value="ECO:0007669"/>
    <property type="project" value="TreeGrafter"/>
</dbReference>
<dbReference type="GO" id="GO:0008270">
    <property type="term" value="F:zinc ion binding"/>
    <property type="evidence" value="ECO:0007669"/>
    <property type="project" value="InterPro"/>
</dbReference>
<dbReference type="PANTHER" id="PTHR15032">
    <property type="entry name" value="N-ACYL-PHOSPHATIDYLETHANOLAMINE-HYDROLYZING PHOSPHOLIPASE D"/>
    <property type="match status" value="1"/>
</dbReference>
<dbReference type="OrthoDB" id="332863at2759"/>
<dbReference type="PANTHER" id="PTHR15032:SF4">
    <property type="entry name" value="N-ACYL-PHOSPHATIDYLETHANOLAMINE-HYDROLYZING PHOSPHOLIPASE D"/>
    <property type="match status" value="1"/>
</dbReference>